<gene>
    <name evidence="1" type="ORF">BES08_29145</name>
</gene>
<dbReference type="KEGG" id="nre:BES08_29145"/>
<name>A0A1D8AG20_9SPHN</name>
<reference evidence="2" key="1">
    <citation type="journal article" date="2017" name="J. Biotechnol.">
        <title>Complete genome sequence of Novosphingobium resinovorum SA1, a versatile xenobiotic-degrading bacterium capable of utilizing sulfanilic acid.</title>
        <authorList>
            <person name="Hegedus B."/>
            <person name="Kos P.B."/>
            <person name="Balint B."/>
            <person name="Maroti G."/>
            <person name="Gan H.M."/>
            <person name="Perei K."/>
            <person name="Rakhely G."/>
        </authorList>
    </citation>
    <scope>NUCLEOTIDE SEQUENCE [LARGE SCALE GENOMIC DNA]</scope>
    <source>
        <strain evidence="2">SA1</strain>
    </source>
</reference>
<keyword evidence="1" id="KW-0614">Plasmid</keyword>
<dbReference type="AlphaFoldDB" id="A0A1D8AG20"/>
<keyword evidence="2" id="KW-1185">Reference proteome</keyword>
<evidence type="ECO:0000313" key="1">
    <source>
        <dbReference type="EMBL" id="AOR81011.1"/>
    </source>
</evidence>
<dbReference type="Proteomes" id="UP000094626">
    <property type="component" value="Plasmid pSA2"/>
</dbReference>
<accession>A0A1D8AG20</accession>
<evidence type="ECO:0000313" key="2">
    <source>
        <dbReference type="Proteomes" id="UP000094626"/>
    </source>
</evidence>
<proteinExistence type="predicted"/>
<evidence type="ECO:0008006" key="3">
    <source>
        <dbReference type="Google" id="ProtNLM"/>
    </source>
</evidence>
<dbReference type="OrthoDB" id="7476225at2"/>
<geneLocation type="plasmid" evidence="1 2">
    <name>pSA2</name>
</geneLocation>
<dbReference type="EMBL" id="CP017077">
    <property type="protein sequence ID" value="AOR81011.1"/>
    <property type="molecule type" value="Genomic_DNA"/>
</dbReference>
<organism evidence="1 2">
    <name type="scientific">Novosphingobium resinovorum</name>
    <dbReference type="NCBI Taxonomy" id="158500"/>
    <lineage>
        <taxon>Bacteria</taxon>
        <taxon>Pseudomonadati</taxon>
        <taxon>Pseudomonadota</taxon>
        <taxon>Alphaproteobacteria</taxon>
        <taxon>Sphingomonadales</taxon>
        <taxon>Sphingomonadaceae</taxon>
        <taxon>Novosphingobium</taxon>
    </lineage>
</organism>
<protein>
    <recommendedName>
        <fullName evidence="3">TetR family transcriptional regulator</fullName>
    </recommendedName>
</protein>
<sequence>MLSLHDDEGAFLTLIPVDTAPAVAAIAFSLHSLAFARGVRAGEEAAFARLRYLIGAASA</sequence>